<evidence type="ECO:0000313" key="3">
    <source>
        <dbReference type="Proteomes" id="UP001595632"/>
    </source>
</evidence>
<name>A0ABV7GUD3_9RHOB</name>
<protein>
    <recommendedName>
        <fullName evidence="4">DUF2946 domain-containing protein</fullName>
    </recommendedName>
</protein>
<evidence type="ECO:0000256" key="1">
    <source>
        <dbReference type="SAM" id="MobiDB-lite"/>
    </source>
</evidence>
<reference evidence="3" key="1">
    <citation type="journal article" date="2019" name="Int. J. Syst. Evol. Microbiol.">
        <title>The Global Catalogue of Microorganisms (GCM) 10K type strain sequencing project: providing services to taxonomists for standard genome sequencing and annotation.</title>
        <authorList>
            <consortium name="The Broad Institute Genomics Platform"/>
            <consortium name="The Broad Institute Genome Sequencing Center for Infectious Disease"/>
            <person name="Wu L."/>
            <person name="Ma J."/>
        </authorList>
    </citation>
    <scope>NUCLEOTIDE SEQUENCE [LARGE SCALE GENOMIC DNA]</scope>
    <source>
        <strain evidence="3">KCTC 52366</strain>
    </source>
</reference>
<evidence type="ECO:0008006" key="4">
    <source>
        <dbReference type="Google" id="ProtNLM"/>
    </source>
</evidence>
<accession>A0ABV7GUD3</accession>
<feature type="region of interest" description="Disordered" evidence="1">
    <location>
        <begin position="91"/>
        <end position="112"/>
    </location>
</feature>
<sequence>MIWHALRALILTTLVIWTALPPGPARAMALSALCCDHHVQLNSVDNEASTHHGKPDSGHAQICENYCILVDALRMPVLSAGVTGRVWRVTAPSEEATHASREIAPSSPPPRA</sequence>
<keyword evidence="3" id="KW-1185">Reference proteome</keyword>
<dbReference type="Proteomes" id="UP001595632">
    <property type="component" value="Unassembled WGS sequence"/>
</dbReference>
<dbReference type="RefSeq" id="WP_275633089.1">
    <property type="nucleotide sequence ID" value="NZ_JARGYD010000004.1"/>
</dbReference>
<evidence type="ECO:0000313" key="2">
    <source>
        <dbReference type="EMBL" id="MFC3143111.1"/>
    </source>
</evidence>
<comment type="caution">
    <text evidence="2">The sequence shown here is derived from an EMBL/GenBank/DDBJ whole genome shotgun (WGS) entry which is preliminary data.</text>
</comment>
<gene>
    <name evidence="2" type="ORF">ACFOGP_10345</name>
</gene>
<organism evidence="2 3">
    <name type="scientific">Psychromarinibacter halotolerans</name>
    <dbReference type="NCBI Taxonomy" id="1775175"/>
    <lineage>
        <taxon>Bacteria</taxon>
        <taxon>Pseudomonadati</taxon>
        <taxon>Pseudomonadota</taxon>
        <taxon>Alphaproteobacteria</taxon>
        <taxon>Rhodobacterales</taxon>
        <taxon>Paracoccaceae</taxon>
        <taxon>Psychromarinibacter</taxon>
    </lineage>
</organism>
<dbReference type="EMBL" id="JBHRTB010000010">
    <property type="protein sequence ID" value="MFC3143111.1"/>
    <property type="molecule type" value="Genomic_DNA"/>
</dbReference>
<proteinExistence type="predicted"/>